<protein>
    <submittedName>
        <fullName evidence="1">Uncharacterized protein</fullName>
    </submittedName>
</protein>
<gene>
    <name evidence="1" type="ORF">CLOSTMETH_01152</name>
</gene>
<reference evidence="1 2" key="2">
    <citation type="submission" date="2009-02" db="EMBL/GenBank/DDBJ databases">
        <title>Draft genome sequence of Clostridium methylpentosum (DSM 5476).</title>
        <authorList>
            <person name="Sudarsanam P."/>
            <person name="Ley R."/>
            <person name="Guruge J."/>
            <person name="Turnbaugh P.J."/>
            <person name="Mahowald M."/>
            <person name="Liep D."/>
            <person name="Gordon J."/>
        </authorList>
    </citation>
    <scope>NUCLEOTIDE SEQUENCE [LARGE SCALE GENOMIC DNA]</scope>
    <source>
        <strain evidence="1 2">DSM 5476</strain>
    </source>
</reference>
<dbReference type="Proteomes" id="UP000003340">
    <property type="component" value="Unassembled WGS sequence"/>
</dbReference>
<dbReference type="AlphaFoldDB" id="C0EBD4"/>
<evidence type="ECO:0000313" key="2">
    <source>
        <dbReference type="Proteomes" id="UP000003340"/>
    </source>
</evidence>
<sequence>MLCCSGQIHFLLRETLCETFCGFRLSNRLEGGRVDTPSKPKFLITHPDHLSNFRKFHPKRAAHPGGPHFFYLF</sequence>
<name>C0EBD4_9FIRM</name>
<evidence type="ECO:0000313" key="1">
    <source>
        <dbReference type="EMBL" id="EEG31210.1"/>
    </source>
</evidence>
<reference evidence="1 2" key="1">
    <citation type="submission" date="2009-01" db="EMBL/GenBank/DDBJ databases">
        <authorList>
            <person name="Fulton L."/>
            <person name="Clifton S."/>
            <person name="Fulton B."/>
            <person name="Xu J."/>
            <person name="Minx P."/>
            <person name="Pepin K.H."/>
            <person name="Johnson M."/>
            <person name="Bhonagiri V."/>
            <person name="Nash W.E."/>
            <person name="Mardis E.R."/>
            <person name="Wilson R.K."/>
        </authorList>
    </citation>
    <scope>NUCLEOTIDE SEQUENCE [LARGE SCALE GENOMIC DNA]</scope>
    <source>
        <strain evidence="1 2">DSM 5476</strain>
    </source>
</reference>
<keyword evidence="2" id="KW-1185">Reference proteome</keyword>
<dbReference type="EMBL" id="ACEC01000041">
    <property type="protein sequence ID" value="EEG31210.1"/>
    <property type="molecule type" value="Genomic_DNA"/>
</dbReference>
<accession>C0EBD4</accession>
<organism evidence="1 2">
    <name type="scientific">[Clostridium] methylpentosum DSM 5476</name>
    <dbReference type="NCBI Taxonomy" id="537013"/>
    <lineage>
        <taxon>Bacteria</taxon>
        <taxon>Bacillati</taxon>
        <taxon>Bacillota</taxon>
        <taxon>Clostridia</taxon>
        <taxon>Eubacteriales</taxon>
        <taxon>Oscillospiraceae</taxon>
        <taxon>Oscillospiraceae incertae sedis</taxon>
    </lineage>
</organism>
<dbReference type="HOGENOM" id="CLU_2698115_0_0_9"/>
<proteinExistence type="predicted"/>
<comment type="caution">
    <text evidence="1">The sequence shown here is derived from an EMBL/GenBank/DDBJ whole genome shotgun (WGS) entry which is preliminary data.</text>
</comment>